<dbReference type="Gene3D" id="3.20.20.80">
    <property type="entry name" value="Glycosidases"/>
    <property type="match status" value="1"/>
</dbReference>
<comment type="caution">
    <text evidence="5">The sequence shown here is derived from an EMBL/GenBank/DDBJ whole genome shotgun (WGS) entry which is preliminary data.</text>
</comment>
<evidence type="ECO:0000313" key="6">
    <source>
        <dbReference type="Proteomes" id="UP000187367"/>
    </source>
</evidence>
<dbReference type="GO" id="GO:0016798">
    <property type="term" value="F:hydrolase activity, acting on glycosyl bonds"/>
    <property type="evidence" value="ECO:0007669"/>
    <property type="project" value="UniProtKB-KW"/>
</dbReference>
<gene>
    <name evidence="5" type="ORF">BW143_20515</name>
</gene>
<dbReference type="GO" id="GO:0005975">
    <property type="term" value="P:carbohydrate metabolic process"/>
    <property type="evidence" value="ECO:0007669"/>
    <property type="project" value="InterPro"/>
</dbReference>
<keyword evidence="6" id="KW-1185">Reference proteome</keyword>
<feature type="signal peptide" evidence="3">
    <location>
        <begin position="1"/>
        <end position="21"/>
    </location>
</feature>
<dbReference type="GO" id="GO:0008061">
    <property type="term" value="F:chitin binding"/>
    <property type="evidence" value="ECO:0007669"/>
    <property type="project" value="InterPro"/>
</dbReference>
<reference evidence="5 6" key="1">
    <citation type="submission" date="2017-01" db="EMBL/GenBank/DDBJ databases">
        <title>Bacillus phylogenomics.</title>
        <authorList>
            <person name="Dunlap C."/>
        </authorList>
    </citation>
    <scope>NUCLEOTIDE SEQUENCE [LARGE SCALE GENOMIC DNA]</scope>
    <source>
        <strain evidence="5 6">NRRL B-41282</strain>
    </source>
</reference>
<dbReference type="OrthoDB" id="9775889at2"/>
<keyword evidence="1" id="KW-0378">Hydrolase</keyword>
<dbReference type="SUPFAM" id="SSF51445">
    <property type="entry name" value="(Trans)glycosidases"/>
    <property type="match status" value="1"/>
</dbReference>
<sequence>MKKNLWIWMTLSALLTFFAYAKADAAENMILGYTTGDSASYQSLTAYHSYIDSIATDTFAFDTKGNLIGETPENQLAFAKKNRIKTWAVISNYSESIQDFDGDLASQVITDETSRKHLTNQLVSLAKEHGYDGINIDFEAVFPEDRAAYSSFIRYVSESLEREQIQIMVSVPAKSADDPEDDWSWPYDYAKIGQAADYVQVMTYDEHGSWSDPGSVASMDWIKSSLKFAVREISAGKVIMGIPSYGYDWDLTDQENNALKQWNEIQMLKNETGAKPAYDVQTASMTFSYVDQVRHRHVVWYENEDTVEMKSRLSNDYHLAGVSVYSLGYESESFWQAVQTGTK</sequence>
<evidence type="ECO:0000256" key="2">
    <source>
        <dbReference type="ARBA" id="ARBA00023295"/>
    </source>
</evidence>
<feature type="chain" id="PRO_5043149195" evidence="3">
    <location>
        <begin position="22"/>
        <end position="343"/>
    </location>
</feature>
<protein>
    <submittedName>
        <fullName evidence="5">Glycosylase</fullName>
    </submittedName>
</protein>
<dbReference type="PANTHER" id="PTHR46066">
    <property type="entry name" value="CHITINASE DOMAIN-CONTAINING PROTEIN 1 FAMILY MEMBER"/>
    <property type="match status" value="1"/>
</dbReference>
<evidence type="ECO:0000256" key="1">
    <source>
        <dbReference type="ARBA" id="ARBA00022801"/>
    </source>
</evidence>
<dbReference type="CDD" id="cd02874">
    <property type="entry name" value="GH18_CFLE_spore_hydrolase"/>
    <property type="match status" value="1"/>
</dbReference>
<dbReference type="InterPro" id="IPR041704">
    <property type="entry name" value="CFLE_GH18"/>
</dbReference>
<organism evidence="5 6">
    <name type="scientific">Bacillus swezeyi</name>
    <dbReference type="NCBI Taxonomy" id="1925020"/>
    <lineage>
        <taxon>Bacteria</taxon>
        <taxon>Bacillati</taxon>
        <taxon>Bacillota</taxon>
        <taxon>Bacilli</taxon>
        <taxon>Bacillales</taxon>
        <taxon>Bacillaceae</taxon>
        <taxon>Bacillus</taxon>
    </lineage>
</organism>
<dbReference type="Pfam" id="PF00704">
    <property type="entry name" value="Glyco_hydro_18"/>
    <property type="match status" value="1"/>
</dbReference>
<dbReference type="PANTHER" id="PTHR46066:SF2">
    <property type="entry name" value="CHITINASE DOMAIN-CONTAINING PROTEIN 1"/>
    <property type="match status" value="1"/>
</dbReference>
<name>A0A1R1Q953_9BACI</name>
<dbReference type="RefSeq" id="WP_076761084.1">
    <property type="nucleotide sequence ID" value="NZ_JARMMK010000003.1"/>
</dbReference>
<dbReference type="SMART" id="SM00636">
    <property type="entry name" value="Glyco_18"/>
    <property type="match status" value="1"/>
</dbReference>
<evidence type="ECO:0000256" key="3">
    <source>
        <dbReference type="SAM" id="SignalP"/>
    </source>
</evidence>
<dbReference type="Proteomes" id="UP000187367">
    <property type="component" value="Unassembled WGS sequence"/>
</dbReference>
<keyword evidence="2" id="KW-0326">Glycosidase</keyword>
<dbReference type="InterPro" id="IPR017853">
    <property type="entry name" value="GH"/>
</dbReference>
<evidence type="ECO:0000259" key="4">
    <source>
        <dbReference type="PROSITE" id="PS51910"/>
    </source>
</evidence>
<dbReference type="PROSITE" id="PS51910">
    <property type="entry name" value="GH18_2"/>
    <property type="match status" value="1"/>
</dbReference>
<dbReference type="Gene3D" id="3.10.50.10">
    <property type="match status" value="1"/>
</dbReference>
<dbReference type="InterPro" id="IPR029070">
    <property type="entry name" value="Chitinase_insertion_sf"/>
</dbReference>
<keyword evidence="3" id="KW-0732">Signal</keyword>
<proteinExistence type="predicted"/>
<feature type="domain" description="GH18" evidence="4">
    <location>
        <begin position="28"/>
        <end position="343"/>
    </location>
</feature>
<dbReference type="AlphaFoldDB" id="A0A1R1Q953"/>
<accession>A0A1R1Q953</accession>
<dbReference type="InterPro" id="IPR001223">
    <property type="entry name" value="Glyco_hydro18_cat"/>
</dbReference>
<accession>A0A1R1RY79</accession>
<dbReference type="EMBL" id="MTJL01000048">
    <property type="protein sequence ID" value="OMH99126.1"/>
    <property type="molecule type" value="Genomic_DNA"/>
</dbReference>
<dbReference type="InterPro" id="IPR011583">
    <property type="entry name" value="Chitinase_II/V-like_cat"/>
</dbReference>
<evidence type="ECO:0000313" key="5">
    <source>
        <dbReference type="EMBL" id="OMH99126.1"/>
    </source>
</evidence>